<dbReference type="InterPro" id="IPR023234">
    <property type="entry name" value="NarG-like_domain"/>
</dbReference>
<evidence type="ECO:0000256" key="6">
    <source>
        <dbReference type="ARBA" id="ARBA00022989"/>
    </source>
</evidence>
<evidence type="ECO:0000256" key="5">
    <source>
        <dbReference type="ARBA" id="ARBA00022723"/>
    </source>
</evidence>
<dbReference type="RefSeq" id="WP_273265992.1">
    <property type="nucleotide sequence ID" value="NZ_JAAZVV010000046.1"/>
</dbReference>
<feature type="transmembrane region" description="Helical" evidence="11">
    <location>
        <begin position="15"/>
        <end position="35"/>
    </location>
</feature>
<dbReference type="Pfam" id="PF13183">
    <property type="entry name" value="Fer4_8"/>
    <property type="match status" value="1"/>
</dbReference>
<keyword evidence="9" id="KW-0411">Iron-sulfur</keyword>
<dbReference type="GO" id="GO:0051539">
    <property type="term" value="F:4 iron, 4 sulfur cluster binding"/>
    <property type="evidence" value="ECO:0007669"/>
    <property type="project" value="UniProtKB-KW"/>
</dbReference>
<dbReference type="Pfam" id="PF02665">
    <property type="entry name" value="Nitrate_red_gam"/>
    <property type="match status" value="1"/>
</dbReference>
<evidence type="ECO:0000256" key="2">
    <source>
        <dbReference type="ARBA" id="ARBA00022475"/>
    </source>
</evidence>
<keyword evidence="3" id="KW-0004">4Fe-4S</keyword>
<organism evidence="13 14">
    <name type="scientific">Flexistipes sinusarabici</name>
    <dbReference type="NCBI Taxonomy" id="2352"/>
    <lineage>
        <taxon>Bacteria</taxon>
        <taxon>Pseudomonadati</taxon>
        <taxon>Deferribacterota</taxon>
        <taxon>Deferribacteres</taxon>
        <taxon>Deferribacterales</taxon>
        <taxon>Flexistipitaceae</taxon>
        <taxon>Flexistipes</taxon>
    </lineage>
</organism>
<keyword evidence="6 11" id="KW-1133">Transmembrane helix</keyword>
<reference evidence="13 14" key="1">
    <citation type="journal article" date="2018" name="Nat. Biotechnol.">
        <title>A standardized bacterial taxonomy based on genome phylogeny substantially revises the tree of life.</title>
        <authorList>
            <person name="Parks D.H."/>
            <person name="Chuvochina M."/>
            <person name="Waite D.W."/>
            <person name="Rinke C."/>
            <person name="Skarshewski A."/>
            <person name="Chaumeil P.A."/>
            <person name="Hugenholtz P."/>
        </authorList>
    </citation>
    <scope>NUCLEOTIDE SEQUENCE [LARGE SCALE GENOMIC DNA]</scope>
    <source>
        <strain evidence="13">UBA8672</strain>
    </source>
</reference>
<dbReference type="Gene3D" id="1.10.1060.10">
    <property type="entry name" value="Alpha-helical ferredoxin"/>
    <property type="match status" value="1"/>
</dbReference>
<evidence type="ECO:0000313" key="14">
    <source>
        <dbReference type="Proteomes" id="UP000262325"/>
    </source>
</evidence>
<dbReference type="PROSITE" id="PS00198">
    <property type="entry name" value="4FE4S_FER_1"/>
    <property type="match status" value="2"/>
</dbReference>
<dbReference type="InterPro" id="IPR017896">
    <property type="entry name" value="4Fe4S_Fe-S-bd"/>
</dbReference>
<evidence type="ECO:0000256" key="7">
    <source>
        <dbReference type="ARBA" id="ARBA00023002"/>
    </source>
</evidence>
<evidence type="ECO:0000256" key="1">
    <source>
        <dbReference type="ARBA" id="ARBA00004651"/>
    </source>
</evidence>
<name>A0A3D5QC13_FLESI</name>
<comment type="subcellular location">
    <subcellularLocation>
        <location evidence="1">Cell membrane</location>
        <topology evidence="1">Multi-pass membrane protein</topology>
    </subcellularLocation>
</comment>
<dbReference type="InterPro" id="IPR017900">
    <property type="entry name" value="4Fe4S_Fe_S_CS"/>
</dbReference>
<dbReference type="GO" id="GO:0005886">
    <property type="term" value="C:plasma membrane"/>
    <property type="evidence" value="ECO:0007669"/>
    <property type="project" value="UniProtKB-SubCell"/>
</dbReference>
<dbReference type="InterPro" id="IPR004017">
    <property type="entry name" value="Cys_rich_dom"/>
</dbReference>
<accession>A0A3D5QC13</accession>
<evidence type="ECO:0000256" key="10">
    <source>
        <dbReference type="ARBA" id="ARBA00023136"/>
    </source>
</evidence>
<keyword evidence="4 11" id="KW-0812">Transmembrane</keyword>
<evidence type="ECO:0000259" key="12">
    <source>
        <dbReference type="PROSITE" id="PS51379"/>
    </source>
</evidence>
<dbReference type="Gene3D" id="1.20.950.20">
    <property type="entry name" value="Transmembrane di-heme cytochromes, Chain C"/>
    <property type="match status" value="1"/>
</dbReference>
<evidence type="ECO:0000256" key="3">
    <source>
        <dbReference type="ARBA" id="ARBA00022485"/>
    </source>
</evidence>
<feature type="transmembrane region" description="Helical" evidence="11">
    <location>
        <begin position="158"/>
        <end position="177"/>
    </location>
</feature>
<protein>
    <submittedName>
        <fullName evidence="13">Electron transporter</fullName>
    </submittedName>
</protein>
<feature type="transmembrane region" description="Helical" evidence="11">
    <location>
        <begin position="189"/>
        <end position="207"/>
    </location>
</feature>
<dbReference type="PANTHER" id="PTHR43255:SF1">
    <property type="entry name" value="IRON-SULFUR-BINDING OXIDOREDUCTASE FADF-RELATED"/>
    <property type="match status" value="1"/>
</dbReference>
<feature type="domain" description="4Fe-4S ferredoxin-type" evidence="12">
    <location>
        <begin position="332"/>
        <end position="364"/>
    </location>
</feature>
<feature type="domain" description="4Fe-4S ferredoxin-type" evidence="12">
    <location>
        <begin position="283"/>
        <end position="312"/>
    </location>
</feature>
<dbReference type="GO" id="GO:0016491">
    <property type="term" value="F:oxidoreductase activity"/>
    <property type="evidence" value="ECO:0007669"/>
    <property type="project" value="UniProtKB-KW"/>
</dbReference>
<evidence type="ECO:0000313" key="13">
    <source>
        <dbReference type="EMBL" id="HCW92702.1"/>
    </source>
</evidence>
<keyword evidence="7" id="KW-0560">Oxidoreductase</keyword>
<keyword evidence="5" id="KW-0479">Metal-binding</keyword>
<dbReference type="InterPro" id="IPR051460">
    <property type="entry name" value="HdrC_iron-sulfur_subunit"/>
</dbReference>
<dbReference type="Pfam" id="PF02754">
    <property type="entry name" value="CCG"/>
    <property type="match status" value="2"/>
</dbReference>
<keyword evidence="10 11" id="KW-0472">Membrane</keyword>
<feature type="transmembrane region" description="Helical" evidence="11">
    <location>
        <begin position="78"/>
        <end position="100"/>
    </location>
</feature>
<dbReference type="SUPFAM" id="SSF103501">
    <property type="entry name" value="Respiratory nitrate reductase 1 gamma chain"/>
    <property type="match status" value="1"/>
</dbReference>
<comment type="caution">
    <text evidence="13">The sequence shown here is derived from an EMBL/GenBank/DDBJ whole genome shotgun (WGS) entry which is preliminary data.</text>
</comment>
<dbReference type="SUPFAM" id="SSF46548">
    <property type="entry name" value="alpha-helical ferredoxin"/>
    <property type="match status" value="1"/>
</dbReference>
<sequence>MEFTREIYWNVGHGVLIPMYLLAFIAIGIMIFGFYKRYLVYKMGGSENRLDSLFDRIFYMLRNVFSQQKVIKEKIPGIFHGIFFWGFLLLFIGTLLVFLQADFTNPLFGVKFLTGIFYLVFSLVLDLAGLAAIIMLSALLIRRFFIKPEGLETIRDDYIIHGILLVILITGFIIEGLRMSVTELGSGSFLPYFSPVGMFAANIFAGFDAGSLQGAHKFIWWFHFLLAMTFIGIIPFTKLRHIFTTSANLMFKDNRVKGFINTPDLEDEQAEQFGCEKLTDFTWKDIFDGDACTKCKRCQDRCPAYATDKPLSPMKVIQQFQEAAFYENTENMVDFVTPDVLWSCTTCRACQETCPADIEHVNKILEMRRNMVLMKGEFPGDEVITATDSLEVNGNPLGFGFAKRGDWADGLDVSLVSEQADVDILYFPGCFASFDKRNINVAKNFVSICNELGVRVGILSKEEKCCGEPARKLGNEYLYQMMAMENIEKFSEYNVKRIVTTCPHCFNTLSKDYRQLGLDGSVQVEHYTTFLHKMFEENGFNLESEDFECTYHDSCYMARYNDILDEPRSLITSAGGRINEMDKNRYESFCCGGGGGRILVDEKIGTKVNAARAKMAADTGSGMLISNCPFCLSMFEDGIKTAEVEDKIKVRDISEILVDRIKRRS</sequence>
<evidence type="ECO:0000256" key="4">
    <source>
        <dbReference type="ARBA" id="ARBA00022692"/>
    </source>
</evidence>
<feature type="transmembrane region" description="Helical" evidence="11">
    <location>
        <begin position="219"/>
        <end position="237"/>
    </location>
</feature>
<dbReference type="EMBL" id="DPPF01000067">
    <property type="protein sequence ID" value="HCW92702.1"/>
    <property type="molecule type" value="Genomic_DNA"/>
</dbReference>
<evidence type="ECO:0000256" key="11">
    <source>
        <dbReference type="SAM" id="Phobius"/>
    </source>
</evidence>
<keyword evidence="2" id="KW-1003">Cell membrane</keyword>
<keyword evidence="8" id="KW-0408">Iron</keyword>
<dbReference type="PANTHER" id="PTHR43255">
    <property type="entry name" value="IRON-SULFUR-BINDING OXIDOREDUCTASE FADF-RELATED-RELATED"/>
    <property type="match status" value="1"/>
</dbReference>
<dbReference type="InterPro" id="IPR036197">
    <property type="entry name" value="NarG-like_sf"/>
</dbReference>
<dbReference type="PROSITE" id="PS51379">
    <property type="entry name" value="4FE4S_FER_2"/>
    <property type="match status" value="2"/>
</dbReference>
<evidence type="ECO:0000256" key="8">
    <source>
        <dbReference type="ARBA" id="ARBA00023004"/>
    </source>
</evidence>
<feature type="transmembrane region" description="Helical" evidence="11">
    <location>
        <begin position="112"/>
        <end position="137"/>
    </location>
</feature>
<dbReference type="AlphaFoldDB" id="A0A3D5QC13"/>
<proteinExistence type="predicted"/>
<gene>
    <name evidence="13" type="ORF">DHM44_03365</name>
</gene>
<evidence type="ECO:0000256" key="9">
    <source>
        <dbReference type="ARBA" id="ARBA00023014"/>
    </source>
</evidence>
<dbReference type="Proteomes" id="UP000262325">
    <property type="component" value="Unassembled WGS sequence"/>
</dbReference>
<dbReference type="InterPro" id="IPR009051">
    <property type="entry name" value="Helical_ferredxn"/>
</dbReference>
<dbReference type="GO" id="GO:0046872">
    <property type="term" value="F:metal ion binding"/>
    <property type="evidence" value="ECO:0007669"/>
    <property type="project" value="UniProtKB-KW"/>
</dbReference>